<dbReference type="PANTHER" id="PTHR43157:SF31">
    <property type="entry name" value="PHOSPHATIDYLINOSITOL-GLYCAN BIOSYNTHESIS CLASS F PROTEIN"/>
    <property type="match status" value="1"/>
</dbReference>
<name>A0A6J3LZ34_9PEZI</name>
<evidence type="ECO:0000313" key="2">
    <source>
        <dbReference type="Proteomes" id="UP000504637"/>
    </source>
</evidence>
<sequence>MSDLATIPYDAPLSFREPSFFWTRYYSARGASGTLLTRKDVPFTDLSGKWIVISGSNNGIGREAAIYFAQCGANLILACRSPPPHERHPNDVVQECLTAAKSRGYEKSTVEWWEIDMTKFSTVEAFAKRWLDTGRPLDILCNNAGMGSNPGGIGNVLKTGDGLEFVHQVNFAAHVLLTLRLLPSIQKAKEPRIVCTTSCLHYHGKYRLSNWDGSGCKLIEFYANNKLYFQIWVAEMNQRLLRNEKLKHITINGVHPGFVNTGIWNFQVGKGPFQLIEILIKFILGWLAGFVGVTAEQGSYCIQNAATSLGAGPNPAYQGVGVSGGKGGGRYFNRIWEEVAMPHAADPDARLRVWRKLNEELKLSEKGLLEGLGQ</sequence>
<dbReference type="SUPFAM" id="SSF51735">
    <property type="entry name" value="NAD(P)-binding Rossmann-fold domains"/>
    <property type="match status" value="1"/>
</dbReference>
<accession>A0A6J3LZ34</accession>
<keyword evidence="2" id="KW-1185">Reference proteome</keyword>
<evidence type="ECO:0000313" key="3">
    <source>
        <dbReference type="RefSeq" id="XP_033457580.1"/>
    </source>
</evidence>
<keyword evidence="1" id="KW-0560">Oxidoreductase</keyword>
<dbReference type="GeneID" id="54363181"/>
<reference evidence="3" key="2">
    <citation type="submission" date="2020-04" db="EMBL/GenBank/DDBJ databases">
        <authorList>
            <consortium name="NCBI Genome Project"/>
        </authorList>
    </citation>
    <scope>NUCLEOTIDE SEQUENCE</scope>
    <source>
        <strain evidence="3">CBS 342.82</strain>
    </source>
</reference>
<reference evidence="3" key="1">
    <citation type="submission" date="2020-01" db="EMBL/GenBank/DDBJ databases">
        <authorList>
            <consortium name="DOE Joint Genome Institute"/>
            <person name="Haridas S."/>
            <person name="Albert R."/>
            <person name="Binder M."/>
            <person name="Bloem J."/>
            <person name="Labutti K."/>
            <person name="Salamov A."/>
            <person name="Andreopoulos B."/>
            <person name="Baker S.E."/>
            <person name="Barry K."/>
            <person name="Bills G."/>
            <person name="Bluhm B.H."/>
            <person name="Cannon C."/>
            <person name="Castanera R."/>
            <person name="Culley D.E."/>
            <person name="Daum C."/>
            <person name="Ezra D."/>
            <person name="Gonzalez J.B."/>
            <person name="Henrissat B."/>
            <person name="Kuo A."/>
            <person name="Liang C."/>
            <person name="Lipzen A."/>
            <person name="Lutzoni F."/>
            <person name="Magnuson J."/>
            <person name="Mondo S."/>
            <person name="Nolan M."/>
            <person name="Ohm R."/>
            <person name="Pangilinan J."/>
            <person name="Park H.-J."/>
            <person name="Ramirez L."/>
            <person name="Alfaro M."/>
            <person name="Sun H."/>
            <person name="Tritt A."/>
            <person name="Yoshinaga Y."/>
            <person name="Zwiers L.-H."/>
            <person name="Turgeon B.G."/>
            <person name="Goodwin S.B."/>
            <person name="Spatafora J.W."/>
            <person name="Crous P.W."/>
            <person name="Grigoriev I.V."/>
        </authorList>
    </citation>
    <scope>NUCLEOTIDE SEQUENCE</scope>
    <source>
        <strain evidence="3">CBS 342.82</strain>
    </source>
</reference>
<organism evidence="3">
    <name type="scientific">Dissoconium aciculare CBS 342.82</name>
    <dbReference type="NCBI Taxonomy" id="1314786"/>
    <lineage>
        <taxon>Eukaryota</taxon>
        <taxon>Fungi</taxon>
        <taxon>Dikarya</taxon>
        <taxon>Ascomycota</taxon>
        <taxon>Pezizomycotina</taxon>
        <taxon>Dothideomycetes</taxon>
        <taxon>Dothideomycetidae</taxon>
        <taxon>Mycosphaerellales</taxon>
        <taxon>Dissoconiaceae</taxon>
        <taxon>Dissoconium</taxon>
    </lineage>
</organism>
<proteinExistence type="predicted"/>
<dbReference type="InterPro" id="IPR036291">
    <property type="entry name" value="NAD(P)-bd_dom_sf"/>
</dbReference>
<dbReference type="PANTHER" id="PTHR43157">
    <property type="entry name" value="PHOSPHATIDYLINOSITOL-GLYCAN BIOSYNTHESIS CLASS F PROTEIN-RELATED"/>
    <property type="match status" value="1"/>
</dbReference>
<dbReference type="OrthoDB" id="542013at2759"/>
<dbReference type="InterPro" id="IPR002347">
    <property type="entry name" value="SDR_fam"/>
</dbReference>
<dbReference type="Pfam" id="PF00106">
    <property type="entry name" value="adh_short"/>
    <property type="match status" value="1"/>
</dbReference>
<dbReference type="Proteomes" id="UP000504637">
    <property type="component" value="Unplaced"/>
</dbReference>
<gene>
    <name evidence="3" type="ORF">K489DRAFT_382475</name>
</gene>
<dbReference type="PRINTS" id="PR00081">
    <property type="entry name" value="GDHRDH"/>
</dbReference>
<dbReference type="Gene3D" id="3.40.50.720">
    <property type="entry name" value="NAD(P)-binding Rossmann-like Domain"/>
    <property type="match status" value="1"/>
</dbReference>
<evidence type="ECO:0000256" key="1">
    <source>
        <dbReference type="ARBA" id="ARBA00023002"/>
    </source>
</evidence>
<dbReference type="RefSeq" id="XP_033457580.1">
    <property type="nucleotide sequence ID" value="XM_033605381.1"/>
</dbReference>
<dbReference type="GO" id="GO:0016491">
    <property type="term" value="F:oxidoreductase activity"/>
    <property type="evidence" value="ECO:0007669"/>
    <property type="project" value="UniProtKB-KW"/>
</dbReference>
<reference evidence="3" key="3">
    <citation type="submission" date="2025-08" db="UniProtKB">
        <authorList>
            <consortium name="RefSeq"/>
        </authorList>
    </citation>
    <scope>IDENTIFICATION</scope>
    <source>
        <strain evidence="3">CBS 342.82</strain>
    </source>
</reference>
<protein>
    <submittedName>
        <fullName evidence="3">WW domain-containing oxidoreductase</fullName>
    </submittedName>
</protein>
<dbReference type="AlphaFoldDB" id="A0A6J3LZ34"/>